<keyword evidence="3" id="KW-1005">Bacterial flagellum biogenesis</keyword>
<dbReference type="AlphaFoldDB" id="A0A233RIS4"/>
<dbReference type="EMBL" id="NBIM01000001">
    <property type="protein sequence ID" value="OXY83292.1"/>
    <property type="molecule type" value="Genomic_DNA"/>
</dbReference>
<dbReference type="InterPro" id="IPR036679">
    <property type="entry name" value="FlgN-like_sf"/>
</dbReference>
<comment type="function">
    <text evidence="1">Required for the efficient initiation of filament assembly.</text>
</comment>
<dbReference type="SUPFAM" id="SSF140566">
    <property type="entry name" value="FlgN-like"/>
    <property type="match status" value="1"/>
</dbReference>
<dbReference type="Gene3D" id="1.20.58.300">
    <property type="entry name" value="FlgN-like"/>
    <property type="match status" value="1"/>
</dbReference>
<proteinExistence type="inferred from homology"/>
<evidence type="ECO:0000256" key="2">
    <source>
        <dbReference type="ARBA" id="ARBA00007703"/>
    </source>
</evidence>
<keyword evidence="5" id="KW-1185">Reference proteome</keyword>
<evidence type="ECO:0000256" key="3">
    <source>
        <dbReference type="ARBA" id="ARBA00022795"/>
    </source>
</evidence>
<keyword evidence="4" id="KW-0966">Cell projection</keyword>
<gene>
    <name evidence="4" type="ORF">B6S08_07310</name>
</gene>
<accession>A0A233RIS4</accession>
<sequence length="137" mass="15496">MSLDTLLQQQQAQLERLLDITEQELALIVQRKALELPPLTEQKQQLLLDIQSTDASLCAHPDVSELTTTHQPQVDALRTLMARCRERNQVAEQVLEQSLAGTRQLANILSRLHERQSMTYDQKGHTKGINKGTGFKV</sequence>
<keyword evidence="4" id="KW-0282">Flagellum</keyword>
<evidence type="ECO:0000313" key="5">
    <source>
        <dbReference type="Proteomes" id="UP000242757"/>
    </source>
</evidence>
<evidence type="ECO:0000313" key="4">
    <source>
        <dbReference type="EMBL" id="OXY83292.1"/>
    </source>
</evidence>
<dbReference type="Pfam" id="PF05130">
    <property type="entry name" value="FlgN"/>
    <property type="match status" value="1"/>
</dbReference>
<dbReference type="Proteomes" id="UP000242757">
    <property type="component" value="Unassembled WGS sequence"/>
</dbReference>
<organism evidence="4 5">
    <name type="scientific">Oceanimonas doudoroffii</name>
    <dbReference type="NCBI Taxonomy" id="84158"/>
    <lineage>
        <taxon>Bacteria</taxon>
        <taxon>Pseudomonadati</taxon>
        <taxon>Pseudomonadota</taxon>
        <taxon>Gammaproteobacteria</taxon>
        <taxon>Aeromonadales</taxon>
        <taxon>Aeromonadaceae</taxon>
        <taxon>Oceanimonas</taxon>
    </lineage>
</organism>
<dbReference type="InterPro" id="IPR007809">
    <property type="entry name" value="FlgN-like"/>
</dbReference>
<comment type="caution">
    <text evidence="4">The sequence shown here is derived from an EMBL/GenBank/DDBJ whole genome shotgun (WGS) entry which is preliminary data.</text>
</comment>
<dbReference type="OrthoDB" id="5900563at2"/>
<reference evidence="4 5" key="1">
    <citation type="submission" date="2017-08" db="EMBL/GenBank/DDBJ databases">
        <title>A Genome Sequence of Oceanimonas doudoroffii ATCC 27123T.</title>
        <authorList>
            <person name="Brennan M.A."/>
            <person name="Maclea K.S."/>
            <person name="Mcclelland W.D."/>
            <person name="Trachtenberg A.M."/>
        </authorList>
    </citation>
    <scope>NUCLEOTIDE SEQUENCE [LARGE SCALE GENOMIC DNA]</scope>
    <source>
        <strain evidence="4 5">ATCC 27123</strain>
    </source>
</reference>
<dbReference type="RefSeq" id="WP_094200066.1">
    <property type="nucleotide sequence ID" value="NZ_NBIM01000001.1"/>
</dbReference>
<keyword evidence="4" id="KW-0969">Cilium</keyword>
<comment type="similarity">
    <text evidence="2">Belongs to the FlgN family.</text>
</comment>
<dbReference type="GO" id="GO:0044780">
    <property type="term" value="P:bacterial-type flagellum assembly"/>
    <property type="evidence" value="ECO:0007669"/>
    <property type="project" value="InterPro"/>
</dbReference>
<evidence type="ECO:0000256" key="1">
    <source>
        <dbReference type="ARBA" id="ARBA00002397"/>
    </source>
</evidence>
<protein>
    <submittedName>
        <fullName evidence="4">Flagellar biosynthesis protein FlgN</fullName>
    </submittedName>
</protein>
<name>A0A233RIS4_9GAMM</name>